<evidence type="ECO:0000313" key="13">
    <source>
        <dbReference type="EMBL" id="MUG33237.1"/>
    </source>
</evidence>
<keyword evidence="7" id="KW-0479">Metal-binding</keyword>
<dbReference type="PANTHER" id="PTHR43771:SF2">
    <property type="entry name" value="PHOSPHOMANNOMUTASE_PHOSPHOGLUCOMUTASE"/>
    <property type="match status" value="1"/>
</dbReference>
<evidence type="ECO:0000313" key="14">
    <source>
        <dbReference type="Proteomes" id="UP000442109"/>
    </source>
</evidence>
<evidence type="ECO:0000256" key="7">
    <source>
        <dbReference type="ARBA" id="ARBA00022723"/>
    </source>
</evidence>
<dbReference type="CDD" id="cd03089">
    <property type="entry name" value="PMM_PGM"/>
    <property type="match status" value="1"/>
</dbReference>
<evidence type="ECO:0000256" key="8">
    <source>
        <dbReference type="ARBA" id="ARBA00022842"/>
    </source>
</evidence>
<dbReference type="GO" id="GO:0004615">
    <property type="term" value="F:phosphomannomutase activity"/>
    <property type="evidence" value="ECO:0007669"/>
    <property type="project" value="UniProtKB-EC"/>
</dbReference>
<reference evidence="13 14" key="1">
    <citation type="journal article" date="2019" name="PLoS ONE">
        <title>Pup mortality in New Zealand sea lions (Phocarctos hookeri) at Enderby Island, Auckland Islands, 2013-18.</title>
        <authorList>
            <person name="Michael S.A."/>
            <person name="Hayman D.T.S."/>
            <person name="Gray R."/>
            <person name="Zhang J."/>
            <person name="Rogers L."/>
            <person name="Roe W.D."/>
        </authorList>
    </citation>
    <scope>NUCLEOTIDE SEQUENCE [LARGE SCALE GENOMIC DNA]</scope>
    <source>
        <strain evidence="13 14">SM868</strain>
    </source>
</reference>
<evidence type="ECO:0000259" key="12">
    <source>
        <dbReference type="Pfam" id="PF02880"/>
    </source>
</evidence>
<dbReference type="InterPro" id="IPR005846">
    <property type="entry name" value="A-D-PHexomutase_a/b/a-III"/>
</dbReference>
<dbReference type="InterPro" id="IPR036900">
    <property type="entry name" value="A-D-PHexomutase_C_sf"/>
</dbReference>
<dbReference type="InterPro" id="IPR005845">
    <property type="entry name" value="A-D-PHexomutase_a/b/a-II"/>
</dbReference>
<dbReference type="SUPFAM" id="SSF55957">
    <property type="entry name" value="Phosphoglucomutase, C-terminal domain"/>
    <property type="match status" value="1"/>
</dbReference>
<dbReference type="Pfam" id="PF02879">
    <property type="entry name" value="PGM_PMM_II"/>
    <property type="match status" value="1"/>
</dbReference>
<comment type="cofactor">
    <cofactor evidence="2">
        <name>Mg(2+)</name>
        <dbReference type="ChEBI" id="CHEBI:18420"/>
    </cofactor>
</comment>
<accession>A0A844M3Y5</accession>
<dbReference type="EC" id="5.4.2.8" evidence="5"/>
<evidence type="ECO:0000256" key="4">
    <source>
        <dbReference type="ARBA" id="ARBA00010231"/>
    </source>
</evidence>
<dbReference type="OrthoDB" id="9803322at2"/>
<evidence type="ECO:0000259" key="10">
    <source>
        <dbReference type="Pfam" id="PF02878"/>
    </source>
</evidence>
<comment type="caution">
    <text evidence="13">The sequence shown here is derived from an EMBL/GenBank/DDBJ whole genome shotgun (WGS) entry which is preliminary data.</text>
</comment>
<keyword evidence="9" id="KW-0413">Isomerase</keyword>
<dbReference type="PANTHER" id="PTHR43771">
    <property type="entry name" value="PHOSPHOMANNOMUTASE"/>
    <property type="match status" value="1"/>
</dbReference>
<dbReference type="SUPFAM" id="SSF53738">
    <property type="entry name" value="Phosphoglucomutase, first 3 domains"/>
    <property type="match status" value="3"/>
</dbReference>
<gene>
    <name evidence="13" type="ORF">GB996_10600</name>
</gene>
<feature type="domain" description="Alpha-D-phosphohexomutase alpha/beta/alpha" evidence="12">
    <location>
        <begin position="289"/>
        <end position="405"/>
    </location>
</feature>
<name>A0A844M3Y5_9GAMM</name>
<dbReference type="InterPro" id="IPR005841">
    <property type="entry name" value="Alpha-D-phosphohexomutase_SF"/>
</dbReference>
<feature type="domain" description="Alpha-D-phosphohexomutase alpha/beta/alpha" evidence="10">
    <location>
        <begin position="11"/>
        <end position="126"/>
    </location>
</feature>
<dbReference type="InterPro" id="IPR005844">
    <property type="entry name" value="A-D-PHexomutase_a/b/a-I"/>
</dbReference>
<feature type="domain" description="Alpha-D-phosphohexomutase alpha/beta/alpha" evidence="11">
    <location>
        <begin position="192"/>
        <end position="284"/>
    </location>
</feature>
<protein>
    <recommendedName>
        <fullName evidence="5">phosphomannomutase</fullName>
        <ecNumber evidence="5">5.4.2.8</ecNumber>
    </recommendedName>
</protein>
<sequence>MPKTSFLAQRALFKAYDIRGNAALFTPDFVKALGLAFAQDLAETAQARQVVIGYDVRHGSKSIAEQFVQSLCERGIEVIWLGLVTTPIMAFWANRYQGHGLIVTASHSEGHILGIKWLISGESPSYERIQMLYQRLISQQPADASTATSTNPAATPKVIAPNQVGHTYANSAAIALDNIRKFRSLALVQHSLSQKTPDRLKVVIDSLNGATGPYVAAFFEPHQRLCDIILINKTPDGDFPKGNPDPMEDKRLTELSQAVIEHQADLGLAFDGDGDRLMVVDNQGHCLAPDHLLYLLARVSIEDHQPVEACLNAPAPIVLFDVKCTHHMPRLITALGAVPQMSKTGSSILRRTLQTKQDNNPDHAPILFAGELSGHFLFNDGYFLLHDDAMYAALRLLNWLQYQAQHAKPAQLTDILKTLPPMVSTPDVYLPLDAYEASPLQQNTPLLNKLMALCDKLSQSIELPKGAQLTCIDGLRLDFAHGFGIIRPSNTSNSLTVRFAGDSLSDLKSVQGYFVKLCHFINDDLAKQVANIQIKS</sequence>
<dbReference type="InterPro" id="IPR016055">
    <property type="entry name" value="A-D-PHexomutase_a/b/a-I/II/III"/>
</dbReference>
<dbReference type="Gene3D" id="3.30.310.50">
    <property type="entry name" value="Alpha-D-phosphohexomutase, C-terminal domain"/>
    <property type="match status" value="1"/>
</dbReference>
<dbReference type="Gene3D" id="3.40.120.10">
    <property type="entry name" value="Alpha-D-Glucose-1,6-Bisphosphate, subunit A, domain 3"/>
    <property type="match status" value="3"/>
</dbReference>
<dbReference type="GO" id="GO:0046872">
    <property type="term" value="F:metal ion binding"/>
    <property type="evidence" value="ECO:0007669"/>
    <property type="project" value="UniProtKB-KW"/>
</dbReference>
<comment type="similarity">
    <text evidence="4">Belongs to the phosphohexose mutase family.</text>
</comment>
<comment type="pathway">
    <text evidence="3">Nucleotide-sugar biosynthesis; GDP-alpha-D-mannose biosynthesis; alpha-D-mannose 1-phosphate from D-fructose 6-phosphate: step 2/2.</text>
</comment>
<dbReference type="AlphaFoldDB" id="A0A844M3Y5"/>
<proteinExistence type="inferred from homology"/>
<keyword evidence="14" id="KW-1185">Reference proteome</keyword>
<evidence type="ECO:0000256" key="9">
    <source>
        <dbReference type="ARBA" id="ARBA00023235"/>
    </source>
</evidence>
<organism evidence="13 14">
    <name type="scientific">Psychrobacter sanguinis</name>
    <dbReference type="NCBI Taxonomy" id="861445"/>
    <lineage>
        <taxon>Bacteria</taxon>
        <taxon>Pseudomonadati</taxon>
        <taxon>Pseudomonadota</taxon>
        <taxon>Gammaproteobacteria</taxon>
        <taxon>Moraxellales</taxon>
        <taxon>Moraxellaceae</taxon>
        <taxon>Psychrobacter</taxon>
    </lineage>
</organism>
<evidence type="ECO:0000256" key="5">
    <source>
        <dbReference type="ARBA" id="ARBA00012730"/>
    </source>
</evidence>
<evidence type="ECO:0000259" key="11">
    <source>
        <dbReference type="Pfam" id="PF02879"/>
    </source>
</evidence>
<keyword evidence="6" id="KW-0597">Phosphoprotein</keyword>
<evidence type="ECO:0000256" key="3">
    <source>
        <dbReference type="ARBA" id="ARBA00004699"/>
    </source>
</evidence>
<dbReference type="Pfam" id="PF02878">
    <property type="entry name" value="PGM_PMM_I"/>
    <property type="match status" value="1"/>
</dbReference>
<dbReference type="EMBL" id="WFKQ01000012">
    <property type="protein sequence ID" value="MUG33237.1"/>
    <property type="molecule type" value="Genomic_DNA"/>
</dbReference>
<evidence type="ECO:0000256" key="1">
    <source>
        <dbReference type="ARBA" id="ARBA00000586"/>
    </source>
</evidence>
<dbReference type="GO" id="GO:0005975">
    <property type="term" value="P:carbohydrate metabolic process"/>
    <property type="evidence" value="ECO:0007669"/>
    <property type="project" value="InterPro"/>
</dbReference>
<dbReference type="Proteomes" id="UP000442109">
    <property type="component" value="Unassembled WGS sequence"/>
</dbReference>
<dbReference type="Pfam" id="PF02880">
    <property type="entry name" value="PGM_PMM_III"/>
    <property type="match status" value="1"/>
</dbReference>
<dbReference type="PRINTS" id="PR00509">
    <property type="entry name" value="PGMPMM"/>
</dbReference>
<evidence type="ECO:0000256" key="2">
    <source>
        <dbReference type="ARBA" id="ARBA00001946"/>
    </source>
</evidence>
<keyword evidence="8" id="KW-0460">Magnesium</keyword>
<dbReference type="RefSeq" id="WP_011961044.1">
    <property type="nucleotide sequence ID" value="NZ_WFKQ01000012.1"/>
</dbReference>
<evidence type="ECO:0000256" key="6">
    <source>
        <dbReference type="ARBA" id="ARBA00022553"/>
    </source>
</evidence>
<comment type="catalytic activity">
    <reaction evidence="1">
        <text>alpha-D-mannose 1-phosphate = D-mannose 6-phosphate</text>
        <dbReference type="Rhea" id="RHEA:11140"/>
        <dbReference type="ChEBI" id="CHEBI:58409"/>
        <dbReference type="ChEBI" id="CHEBI:58735"/>
        <dbReference type="EC" id="5.4.2.8"/>
    </reaction>
</comment>